<proteinExistence type="inferred from homology"/>
<keyword evidence="4 8" id="KW-0479">Metal-binding</keyword>
<evidence type="ECO:0000256" key="6">
    <source>
        <dbReference type="ARBA" id="ARBA00023004"/>
    </source>
</evidence>
<evidence type="ECO:0000313" key="10">
    <source>
        <dbReference type="EMBL" id="KUI66695.1"/>
    </source>
</evidence>
<evidence type="ECO:0000313" key="11">
    <source>
        <dbReference type="Proteomes" id="UP000078559"/>
    </source>
</evidence>
<keyword evidence="3 8" id="KW-0349">Heme</keyword>
<keyword evidence="5 9" id="KW-0560">Oxidoreductase</keyword>
<dbReference type="EMBL" id="CM003099">
    <property type="protein sequence ID" value="KUI66695.1"/>
    <property type="molecule type" value="Genomic_DNA"/>
</dbReference>
<keyword evidence="6 8" id="KW-0408">Iron</keyword>
<dbReference type="PANTHER" id="PTHR46206:SF2">
    <property type="entry name" value="CYTOCHROME P450 MONOOXYGENASE AUSG-RELATED"/>
    <property type="match status" value="1"/>
</dbReference>
<evidence type="ECO:0000256" key="4">
    <source>
        <dbReference type="ARBA" id="ARBA00022723"/>
    </source>
</evidence>
<evidence type="ECO:0000256" key="8">
    <source>
        <dbReference type="PIRSR" id="PIRSR602403-1"/>
    </source>
</evidence>
<dbReference type="Gene3D" id="1.10.630.10">
    <property type="entry name" value="Cytochrome P450"/>
    <property type="match status" value="1"/>
</dbReference>
<dbReference type="AlphaFoldDB" id="A0A194VSA5"/>
<evidence type="ECO:0000256" key="3">
    <source>
        <dbReference type="ARBA" id="ARBA00022617"/>
    </source>
</evidence>
<evidence type="ECO:0000256" key="9">
    <source>
        <dbReference type="RuleBase" id="RU000461"/>
    </source>
</evidence>
<gene>
    <name evidence="10" type="ORF">VM1G_01352</name>
</gene>
<dbReference type="PROSITE" id="PS00086">
    <property type="entry name" value="CYTOCHROME_P450"/>
    <property type="match status" value="1"/>
</dbReference>
<organism evidence="10 11">
    <name type="scientific">Cytospora mali</name>
    <name type="common">Apple Valsa canker fungus</name>
    <name type="synonym">Valsa mali</name>
    <dbReference type="NCBI Taxonomy" id="578113"/>
    <lineage>
        <taxon>Eukaryota</taxon>
        <taxon>Fungi</taxon>
        <taxon>Dikarya</taxon>
        <taxon>Ascomycota</taxon>
        <taxon>Pezizomycotina</taxon>
        <taxon>Sordariomycetes</taxon>
        <taxon>Sordariomycetidae</taxon>
        <taxon>Diaporthales</taxon>
        <taxon>Cytosporaceae</taxon>
        <taxon>Cytospora</taxon>
    </lineage>
</organism>
<dbReference type="Pfam" id="PF00067">
    <property type="entry name" value="p450"/>
    <property type="match status" value="1"/>
</dbReference>
<dbReference type="InterPro" id="IPR017972">
    <property type="entry name" value="Cyt_P450_CS"/>
</dbReference>
<keyword evidence="7 9" id="KW-0503">Monooxygenase</keyword>
<evidence type="ECO:0000256" key="1">
    <source>
        <dbReference type="ARBA" id="ARBA00001971"/>
    </source>
</evidence>
<dbReference type="Proteomes" id="UP000078559">
    <property type="component" value="Chromosome 2"/>
</dbReference>
<dbReference type="GO" id="GO:0020037">
    <property type="term" value="F:heme binding"/>
    <property type="evidence" value="ECO:0007669"/>
    <property type="project" value="InterPro"/>
</dbReference>
<evidence type="ECO:0000256" key="7">
    <source>
        <dbReference type="ARBA" id="ARBA00023033"/>
    </source>
</evidence>
<name>A0A194VSA5_CYTMA</name>
<keyword evidence="11" id="KW-1185">Reference proteome</keyword>
<comment type="similarity">
    <text evidence="2 9">Belongs to the cytochrome P450 family.</text>
</comment>
<dbReference type="InterPro" id="IPR001128">
    <property type="entry name" value="Cyt_P450"/>
</dbReference>
<sequence length="524" mass="59696">MAVPSPLHIPWENTNFSLPSAIPALPRSLNLTANPVPYAITAILVLAVIISINVHSSLNNGHKKIPILNPRRLFELTATRARREFDMRSWDMMYQGGQKYPDQPFQALTSEIVDAVILPPRYINEIKNDARFSFTATLLKTFHGDMPGFVAFGIFSQPNRIIQYMAQQDLTRSIQKLSGALSRETDTAFTEMITDSPVWHEMVAKDVVLPLVARLSTLVFMGPDLCHNKEWINISTYFIIQFILAGRDLALWPRWMRRFANLYLVPHCRALRALEDKARKIIDSELDKRRKLKAEAEKNEVELEFHDALEWYEKQYSKLGGVYDPTATQLGLTLVALHTTTDLLTQVILDLAEHQELIEPLRNELLDSVIKESQRVKPAQVVAMQRVVLEDVTLSDDVHLKRGSMTGIMPQFRNPIVYENPDEFDGYRFYRLRQTPGKANTAKLVTTSPDHMGFGHGQHACPGRFFAAHEVKITLCHLLLKYEWKIPEGGVKPQWRAHGNIMECDSLAKIAIRRREAGEAEALL</sequence>
<dbReference type="GO" id="GO:0016705">
    <property type="term" value="F:oxidoreductase activity, acting on paired donors, with incorporation or reduction of molecular oxygen"/>
    <property type="evidence" value="ECO:0007669"/>
    <property type="project" value="InterPro"/>
</dbReference>
<dbReference type="SMR" id="A0A194VSA5"/>
<dbReference type="CDD" id="cd11041">
    <property type="entry name" value="CYP503A1-like"/>
    <property type="match status" value="1"/>
</dbReference>
<dbReference type="OrthoDB" id="1844152at2759"/>
<reference evidence="10" key="1">
    <citation type="submission" date="2014-12" db="EMBL/GenBank/DDBJ databases">
        <title>Genome Sequence of Valsa Canker Pathogens Uncovers a Specific Adaption of Colonization on Woody Bark.</title>
        <authorList>
            <person name="Yin Z."/>
            <person name="Liu H."/>
            <person name="Gao X."/>
            <person name="Li Z."/>
            <person name="Song N."/>
            <person name="Ke X."/>
            <person name="Dai Q."/>
            <person name="Wu Y."/>
            <person name="Sun Y."/>
            <person name="Xu J.-R."/>
            <person name="Kang Z.K."/>
            <person name="Wang L."/>
            <person name="Huang L."/>
        </authorList>
    </citation>
    <scope>NUCLEOTIDE SEQUENCE [LARGE SCALE GENOMIC DNA]</scope>
    <source>
        <strain evidence="10">03-8</strain>
    </source>
</reference>
<protein>
    <submittedName>
        <fullName evidence="10">Fumitremorgin C monooxygenase</fullName>
    </submittedName>
</protein>
<dbReference type="GO" id="GO:0004497">
    <property type="term" value="F:monooxygenase activity"/>
    <property type="evidence" value="ECO:0007669"/>
    <property type="project" value="UniProtKB-KW"/>
</dbReference>
<evidence type="ECO:0000256" key="5">
    <source>
        <dbReference type="ARBA" id="ARBA00023002"/>
    </source>
</evidence>
<dbReference type="InterPro" id="IPR002403">
    <property type="entry name" value="Cyt_P450_E_grp-IV"/>
</dbReference>
<dbReference type="PANTHER" id="PTHR46206">
    <property type="entry name" value="CYTOCHROME P450"/>
    <property type="match status" value="1"/>
</dbReference>
<feature type="binding site" description="axial binding residue" evidence="8">
    <location>
        <position position="461"/>
    </location>
    <ligand>
        <name>heme</name>
        <dbReference type="ChEBI" id="CHEBI:30413"/>
    </ligand>
    <ligandPart>
        <name>Fe</name>
        <dbReference type="ChEBI" id="CHEBI:18248"/>
    </ligandPart>
</feature>
<comment type="cofactor">
    <cofactor evidence="1 8">
        <name>heme</name>
        <dbReference type="ChEBI" id="CHEBI:30413"/>
    </cofactor>
</comment>
<dbReference type="PRINTS" id="PR00465">
    <property type="entry name" value="EP450IV"/>
</dbReference>
<accession>A0A194VSA5</accession>
<dbReference type="InterPro" id="IPR036396">
    <property type="entry name" value="Cyt_P450_sf"/>
</dbReference>
<dbReference type="SUPFAM" id="SSF48264">
    <property type="entry name" value="Cytochrome P450"/>
    <property type="match status" value="1"/>
</dbReference>
<dbReference type="GO" id="GO:0005506">
    <property type="term" value="F:iron ion binding"/>
    <property type="evidence" value="ECO:0007669"/>
    <property type="project" value="InterPro"/>
</dbReference>
<evidence type="ECO:0000256" key="2">
    <source>
        <dbReference type="ARBA" id="ARBA00010617"/>
    </source>
</evidence>